<feature type="compositionally biased region" description="Basic and acidic residues" evidence="3">
    <location>
        <begin position="142"/>
        <end position="154"/>
    </location>
</feature>
<organism evidence="6 7">
    <name type="scientific">Owenia fusiformis</name>
    <name type="common">Polychaete worm</name>
    <dbReference type="NCBI Taxonomy" id="6347"/>
    <lineage>
        <taxon>Eukaryota</taxon>
        <taxon>Metazoa</taxon>
        <taxon>Spiralia</taxon>
        <taxon>Lophotrochozoa</taxon>
        <taxon>Annelida</taxon>
        <taxon>Polychaeta</taxon>
        <taxon>Sedentaria</taxon>
        <taxon>Canalipalpata</taxon>
        <taxon>Sabellida</taxon>
        <taxon>Oweniida</taxon>
        <taxon>Oweniidae</taxon>
        <taxon>Owenia</taxon>
    </lineage>
</organism>
<feature type="region of interest" description="Disordered" evidence="3">
    <location>
        <begin position="1576"/>
        <end position="1622"/>
    </location>
</feature>
<feature type="compositionally biased region" description="Polar residues" evidence="3">
    <location>
        <begin position="2749"/>
        <end position="2760"/>
    </location>
</feature>
<evidence type="ECO:0000313" key="6">
    <source>
        <dbReference type="EMBL" id="CAH1788011.1"/>
    </source>
</evidence>
<feature type="compositionally biased region" description="Low complexity" evidence="3">
    <location>
        <begin position="223"/>
        <end position="239"/>
    </location>
</feature>
<dbReference type="InterPro" id="IPR058750">
    <property type="entry name" value="TPR_Epg5"/>
</dbReference>
<evidence type="ECO:0000259" key="5">
    <source>
        <dbReference type="Pfam" id="PF26573"/>
    </source>
</evidence>
<reference evidence="6" key="1">
    <citation type="submission" date="2022-03" db="EMBL/GenBank/DDBJ databases">
        <authorList>
            <person name="Martin C."/>
        </authorList>
    </citation>
    <scope>NUCLEOTIDE SEQUENCE</scope>
</reference>
<dbReference type="InterPro" id="IPR051436">
    <property type="entry name" value="Autophagy-related_EPG5"/>
</dbReference>
<feature type="region of interest" description="Disordered" evidence="3">
    <location>
        <begin position="2735"/>
        <end position="2760"/>
    </location>
</feature>
<evidence type="ECO:0008006" key="8">
    <source>
        <dbReference type="Google" id="ProtNLM"/>
    </source>
</evidence>
<dbReference type="Proteomes" id="UP000749559">
    <property type="component" value="Unassembled WGS sequence"/>
</dbReference>
<sequence length="2828" mass="320787">MAEILREKSKTKSKKSKDRVVDTDELDGDVPSVPSFSELDGGVPSAPSLSEFITSPKTGEISSSDAPKPDEETNAKKEVLPLRSDSKAKTHIVDATSHKKDNETPPENVDNVPAEDIEDKRTAAEKVVKLFRKVNINEEGTLAKENDSNKKNITREPISQPTEPVDQLTEPVNQPTEDMDQLSNPISQDVNTLPVFPEKENVYLAEETPSEVTELPSEVTELPSEVTELTSEVTELPSEVTELPSEVHTDEAPQEVNELPTSLSLGEISVQHKVDTSSPRSAVKSESDSKLSDIDEFIDAKESLSSASDLMTYPNEPTIQEPKHECSKNVEEILPLEGPQEQRETSFEFVDVTNRGVIAQSHSIRAPESGKTDTYTSTMSYSPSLEGIPISREEMFNPYNVGQRMESEVEYIEAPQIDATTGKMVQPQPKANEVSANEEIIKVDHRKLVYREEHKSGEVYKPLTEEQLRTLYYNPMLEQNAAYIETFLQEVRKDKGEFYELVANYYRARNNLYSAEHDIGVLQNELAKLMDIVWTWTQHNVTAQGFCGDDTKVSAVHTYEKANFDEEATKEIARVLSTIRTNVHYTEMSLHGYMAAMARLQVEFYIHEMYMHAPVFRDLPRNSPVQGMTAEQRDPKFFASVQMCRHAITVLFEFQRKPAKDQQFLQDTRMWLQRLVASLLRVATLEDHVFLLNHILRCPSGMGKWCAQFLQVLSPPVAHDQSCLGHHLLDHFVNLLATIMMPISAREDFLYQMKHVLTPSVDKTAAANPWIFVDSDGEEDEEVEKCWFYLNENDIVALLNQFPIQDMFRHLLLIYTDEEQDVYNPLQTSETGMLKLLAFATCLIKLYGEGLNTFNMSRYRQLNKRIGKMIRQAVCFVCDHWQNFKYVHNTMPQSTVKTIQAEVDQFFLKATYQILSANRLGSWQFMADMPYIGVSISMMWKLLWLLHRGYDVIEAMNQHVSIEECKFIMQDPSSKSQFQDKLIAMSTSEAIYLLTAFANMARSRPHEDDGEYVKAIATEMFEIAYISSHTREFCSKVGRELLSSIASEHPFIISELLHYVSDTISRVGMVSLYLFKELPIHLWLPTDADIAIVKNWLLNEPLTSPQHQLSRLLVGKMNWAYNRQEDALFLPLSLHRSMALLLYQVYHKHITERNIRGVIADSVTKVTSVVRTHQTNEQQLSDWVWDVTLSLHLHGNNQPQPSLTAAPSVYQIFQRENLPDTTDPELYLIKKGMKDYSPLASYIALTMTKIGHSIEDVCSEGISLILCLVNHYHYIPAIHTLAYIMPLFVGKQEYLITNERFLHLVQSLTGADQNRFTKGLFQEFPGPVLKLLLCMIQVHIEKSSILPGDSGRLAVLHLWLTILTHIQHWQQDRGVLCVVDSVIKAAYRTKGGAELVATLLYEKYTNFVKPDKSSTGLLSSMVSWLASGSTLPEFISGNSSPEFPWFAYFVLQSEAQYEEDSGLWRTVVNELNSNPAIGVDQAVKIAAQSLKLESSPTGSRLCISRWLYQALDTDLDHPLLPLFWQRFFTMYLGRMASEPGLPQRGSMGLRFFDSMSGNTLLKRIQKRLQETAKFHHTKATELQHKDEARNSSIDDEPNEGDENINNDDNVDEDNVRDKKENAEYKTSRDFRLRLVRLYETFVCWAEESRLHDPNLYIPALPQQFDSERLLKVFQYQQDPWLEFIDLDLIDYELLQLVTKWVTHANTGYHGNRREQPVMASETATERIFRYLQPTTHPLPPPSLCPLKSPVPEVHPQILCDRDGMQYALRSDFEIIIQYASVFSERVSRHLALDLNYVELLPDLYKNEMTSTVLEVACKSMVNPLHKCSSPLIIRPRFEAKARCEIVHRKIEENRASYKQLMIESLLPPAQAVCSSAVHVENAITALVKVKNNTKDKHRRLAAIEVGTSLFYHMSSLINDDTKQYPPTRQFFSSCIEVLGQEFIRNNPEQSQPLLQAMLKTPSLAGFLSPNFCPNMCPQLFVTMYEDTIHVSSNQGVDLAFMLLTKFDVKHWLEGAKPVLSERSQLVSTLAKALYGCGVTPDPSILMVFEIYRVHLQTMLEYQFPDHYGEILKCLLKGSQEQTISPLCWGDFLQSLGCEYVRQEGVSEDNKRRMSTTQAELSTNQLNETIEWLATYFRRERTSSTDLAAFGLYPKWKCYVKYLANFIGFLCGSLVQNVAATCQSGGLDPCAASKNLFQQICEIFTPWVQSFNNNGQILSPFVDADSILASDMIAMFVESLECMCTHFDDLIYVPSQRCLSMFWAYYVASLVQPGTPEHVLQGLHAKLSTLPWNRYHPDLQGLELMLKLKEKNHRSCFTFLGCIFTQMPWENTMESLISNSPPEVTASYMVCLFQLFVKLSKEKSIMEVQNPELPNLIVKAESFPWHYITSWDYDVTIDWLLHNCDSRCVLLAQTADAARILGLIKIAGSFNSGTMVTSPDTAAKRCTYVRCIIQLLCQCSHLSDVDTSAFTVIITNLLTEIETVAGSITSIAEQMEQCVSLTVEVLNILNNCNPESEVSAVITKTITYWIGSSPSSLLLMPLITSACRTLANVSNMAHIIEACMDANFHIGAHLGADGGWGPILTMLQVPELSLNDFLQECLKQGCYLTLYAYILQRLPFSQNLGHELSHITSLVEWTSQAKPGSANESKLFLWWGKVLELLMRQLDFGEDPRSVIRALYNFVPALVTLGEDKASTGLLGAIGLGRRSTLSFKFRLTARAFSTFLICQIPNKSFLRSSPHAPGAVVDPARQSNRSPQKISPSSQAFQAVANLESLKNNKSYADLKQHVEFALGFVSDPKHCIRDANRLLQQLVVVLFPDNTYLDILKRT</sequence>
<feature type="region of interest" description="Disordered" evidence="3">
    <location>
        <begin position="270"/>
        <end position="291"/>
    </location>
</feature>
<feature type="region of interest" description="Disordered" evidence="3">
    <location>
        <begin position="205"/>
        <end position="258"/>
    </location>
</feature>
<feature type="compositionally biased region" description="Acidic residues" evidence="3">
    <location>
        <begin position="1593"/>
        <end position="1612"/>
    </location>
</feature>
<protein>
    <recommendedName>
        <fullName evidence="8">Ectopic P granules protein 5 homolog</fullName>
    </recommendedName>
</protein>
<evidence type="ECO:0000256" key="3">
    <source>
        <dbReference type="SAM" id="MobiDB-lite"/>
    </source>
</evidence>
<feature type="compositionally biased region" description="Polar residues" evidence="3">
    <location>
        <begin position="47"/>
        <end position="65"/>
    </location>
</feature>
<dbReference type="PANTHER" id="PTHR31139">
    <property type="entry name" value="ECTOPIC P GRANULES PROTEIN 5 HOMOLOG"/>
    <property type="match status" value="1"/>
</dbReference>
<feature type="compositionally biased region" description="Polar residues" evidence="3">
    <location>
        <begin position="170"/>
        <end position="191"/>
    </location>
</feature>
<feature type="compositionally biased region" description="Basic and acidic residues" evidence="3">
    <location>
        <begin position="1613"/>
        <end position="1622"/>
    </location>
</feature>
<name>A0A8S4P4H1_OWEFU</name>
<accession>A0A8S4P4H1</accession>
<proteinExistence type="inferred from homology"/>
<dbReference type="OrthoDB" id="75419at2759"/>
<evidence type="ECO:0000313" key="7">
    <source>
        <dbReference type="Proteomes" id="UP000749559"/>
    </source>
</evidence>
<evidence type="ECO:0000259" key="4">
    <source>
        <dbReference type="Pfam" id="PF26103"/>
    </source>
</evidence>
<dbReference type="Pfam" id="PF26573">
    <property type="entry name" value="TPR_Epg5_2"/>
    <property type="match status" value="1"/>
</dbReference>
<feature type="compositionally biased region" description="Basic and acidic residues" evidence="3">
    <location>
        <begin position="1"/>
        <end position="10"/>
    </location>
</feature>
<evidence type="ECO:0000256" key="1">
    <source>
        <dbReference type="ARBA" id="ARBA00010948"/>
    </source>
</evidence>
<feature type="domain" description="Epg5-like TPR" evidence="5">
    <location>
        <begin position="1458"/>
        <end position="1685"/>
    </location>
</feature>
<dbReference type="GO" id="GO:0005737">
    <property type="term" value="C:cytoplasm"/>
    <property type="evidence" value="ECO:0007669"/>
    <property type="project" value="TreeGrafter"/>
</dbReference>
<dbReference type="GO" id="GO:0097352">
    <property type="term" value="P:autophagosome maturation"/>
    <property type="evidence" value="ECO:0007669"/>
    <property type="project" value="TreeGrafter"/>
</dbReference>
<dbReference type="PANTHER" id="PTHR31139:SF4">
    <property type="entry name" value="ECTOPIC P GRANULES PROTEIN 5 HOMOLOG"/>
    <property type="match status" value="1"/>
</dbReference>
<keyword evidence="2" id="KW-0072">Autophagy</keyword>
<dbReference type="InterPro" id="IPR059030">
    <property type="entry name" value="TPR_Epg5_mid"/>
</dbReference>
<comment type="caution">
    <text evidence="6">The sequence shown here is derived from an EMBL/GenBank/DDBJ whole genome shotgun (WGS) entry which is preliminary data.</text>
</comment>
<feature type="compositionally biased region" description="Basic and acidic residues" evidence="3">
    <location>
        <begin position="67"/>
        <end position="103"/>
    </location>
</feature>
<dbReference type="Pfam" id="PF26106">
    <property type="entry name" value="TPR_Epg5_C"/>
    <property type="match status" value="1"/>
</dbReference>
<dbReference type="Pfam" id="PF26103">
    <property type="entry name" value="TPR_Epg5"/>
    <property type="match status" value="1"/>
</dbReference>
<feature type="compositionally biased region" description="Basic and acidic residues" evidence="3">
    <location>
        <begin position="1576"/>
        <end position="1589"/>
    </location>
</feature>
<keyword evidence="7" id="KW-1185">Reference proteome</keyword>
<gene>
    <name evidence="6" type="ORF">OFUS_LOCUS13618</name>
</gene>
<comment type="similarity">
    <text evidence="1">Belongs to the EPG5 family.</text>
</comment>
<dbReference type="EMBL" id="CAIIXF020000007">
    <property type="protein sequence ID" value="CAH1788011.1"/>
    <property type="molecule type" value="Genomic_DNA"/>
</dbReference>
<evidence type="ECO:0000256" key="2">
    <source>
        <dbReference type="ARBA" id="ARBA00023006"/>
    </source>
</evidence>
<feature type="region of interest" description="Disordered" evidence="3">
    <location>
        <begin position="142"/>
        <end position="191"/>
    </location>
</feature>
<feature type="region of interest" description="Disordered" evidence="3">
    <location>
        <begin position="1"/>
        <end position="120"/>
    </location>
</feature>
<feature type="domain" description="Epg5-like central TPR repeats" evidence="4">
    <location>
        <begin position="1945"/>
        <end position="2328"/>
    </location>
</feature>